<dbReference type="InterPro" id="IPR029000">
    <property type="entry name" value="Cyclophilin-like_dom_sf"/>
</dbReference>
<protein>
    <recommendedName>
        <fullName evidence="3">PPIase cyclophilin-type domain-containing protein</fullName>
    </recommendedName>
</protein>
<dbReference type="EMBL" id="CAXKWB010080212">
    <property type="protein sequence ID" value="CAL4204486.1"/>
    <property type="molecule type" value="Genomic_DNA"/>
</dbReference>
<feature type="non-terminal residue" evidence="1">
    <location>
        <position position="1"/>
    </location>
</feature>
<keyword evidence="2" id="KW-1185">Reference proteome</keyword>
<proteinExistence type="predicted"/>
<dbReference type="SUPFAM" id="SSF50891">
    <property type="entry name" value="Cyclophilin-like"/>
    <property type="match status" value="1"/>
</dbReference>
<comment type="caution">
    <text evidence="1">The sequence shown here is derived from an EMBL/GenBank/DDBJ whole genome shotgun (WGS) entry which is preliminary data.</text>
</comment>
<dbReference type="Proteomes" id="UP001497623">
    <property type="component" value="Unassembled WGS sequence"/>
</dbReference>
<name>A0AAV2SM38_MEGNR</name>
<reference evidence="1 2" key="1">
    <citation type="submission" date="2024-05" db="EMBL/GenBank/DDBJ databases">
        <authorList>
            <person name="Wallberg A."/>
        </authorList>
    </citation>
    <scope>NUCLEOTIDE SEQUENCE [LARGE SCALE GENOMIC DNA]</scope>
</reference>
<sequence>SLASTYLRECRAANTYYLQDNYNITGKMSEMEISPTASSTWGGGGPIGVETQLETNKVQCKASIEAAMGNLQELTGNLTDSSRLSEELAAVLEAQIGPLRTSRDSASAQAAQGKQHQQNLLQHLQKVVQPYTEDEVSSACFEAQGQLETTQNWTLSTKKKFNLQTPYYLVKQVKQNLSILELLGKKDTYYTIVDPDLKGTRCTCLTVKDGMLHLHALQEAPTPPNSLSLPYKSVRQLVEVSSALLFLDINWPEQGTERIYIRLFGDTPRGQQFLWLCTAEKGPSYHSTSLEGVFNSGKPGEGIVGGNYDNKDASVLIEDLKVGGEYTKPITAGLIAGNVNAKFGIYTRDENTECHVGFGHVEKGLDSLIRGMHVIMTKKGGDVRGVRVVDCGVVVPV</sequence>
<accession>A0AAV2SM38</accession>
<evidence type="ECO:0000313" key="1">
    <source>
        <dbReference type="EMBL" id="CAL4204486.1"/>
    </source>
</evidence>
<organism evidence="1 2">
    <name type="scientific">Meganyctiphanes norvegica</name>
    <name type="common">Northern krill</name>
    <name type="synonym">Thysanopoda norvegica</name>
    <dbReference type="NCBI Taxonomy" id="48144"/>
    <lineage>
        <taxon>Eukaryota</taxon>
        <taxon>Metazoa</taxon>
        <taxon>Ecdysozoa</taxon>
        <taxon>Arthropoda</taxon>
        <taxon>Crustacea</taxon>
        <taxon>Multicrustacea</taxon>
        <taxon>Malacostraca</taxon>
        <taxon>Eumalacostraca</taxon>
        <taxon>Eucarida</taxon>
        <taxon>Euphausiacea</taxon>
        <taxon>Euphausiidae</taxon>
        <taxon>Meganyctiphanes</taxon>
    </lineage>
</organism>
<gene>
    <name evidence="1" type="ORF">MNOR_LOCUS37859</name>
</gene>
<dbReference type="Gene3D" id="2.40.100.10">
    <property type="entry name" value="Cyclophilin-like"/>
    <property type="match status" value="1"/>
</dbReference>
<evidence type="ECO:0008006" key="3">
    <source>
        <dbReference type="Google" id="ProtNLM"/>
    </source>
</evidence>
<dbReference type="AlphaFoldDB" id="A0AAV2SM38"/>
<evidence type="ECO:0000313" key="2">
    <source>
        <dbReference type="Proteomes" id="UP001497623"/>
    </source>
</evidence>